<sequence length="224" mass="25423">MSTENFGMVSWDQVEFMNRGSDNRKRDKFIRLQSGSNVVRLVTKPFQYVIHKWKEEGDKGYGDKVMCSMFHGSCPLCEKGDRPKQRWYIGLIDRKTQSYNILDMSPLIFQAVQKLNRNENWGDPGTYDIDIVVDKDAGATGYYTVMPLPKTKLSDKDVEVKTGEVDLDSLKKRCNPPEPGEVVRQMGVIRQKKRGRNQETVETAQAAPAPTPVSAAADGRSSWR</sequence>
<organism evidence="2">
    <name type="scientific">marine sediment metagenome</name>
    <dbReference type="NCBI Taxonomy" id="412755"/>
    <lineage>
        <taxon>unclassified sequences</taxon>
        <taxon>metagenomes</taxon>
        <taxon>ecological metagenomes</taxon>
    </lineage>
</organism>
<comment type="caution">
    <text evidence="2">The sequence shown here is derived from an EMBL/GenBank/DDBJ whole genome shotgun (WGS) entry which is preliminary data.</text>
</comment>
<dbReference type="EMBL" id="LAZR01011873">
    <property type="protein sequence ID" value="KKM56174.1"/>
    <property type="molecule type" value="Genomic_DNA"/>
</dbReference>
<evidence type="ECO:0000256" key="1">
    <source>
        <dbReference type="SAM" id="MobiDB-lite"/>
    </source>
</evidence>
<evidence type="ECO:0008006" key="3">
    <source>
        <dbReference type="Google" id="ProtNLM"/>
    </source>
</evidence>
<name>A0A0F9LQU1_9ZZZZ</name>
<gene>
    <name evidence="2" type="ORF">LCGC14_1552000</name>
</gene>
<feature type="compositionally biased region" description="Low complexity" evidence="1">
    <location>
        <begin position="198"/>
        <end position="217"/>
    </location>
</feature>
<proteinExistence type="predicted"/>
<evidence type="ECO:0000313" key="2">
    <source>
        <dbReference type="EMBL" id="KKM56174.1"/>
    </source>
</evidence>
<reference evidence="2" key="1">
    <citation type="journal article" date="2015" name="Nature">
        <title>Complex archaea that bridge the gap between prokaryotes and eukaryotes.</title>
        <authorList>
            <person name="Spang A."/>
            <person name="Saw J.H."/>
            <person name="Jorgensen S.L."/>
            <person name="Zaremba-Niedzwiedzka K."/>
            <person name="Martijn J."/>
            <person name="Lind A.E."/>
            <person name="van Eijk R."/>
            <person name="Schleper C."/>
            <person name="Guy L."/>
            <person name="Ettema T.J."/>
        </authorList>
    </citation>
    <scope>NUCLEOTIDE SEQUENCE</scope>
</reference>
<protein>
    <recommendedName>
        <fullName evidence="3">Bacteriophage T4 Gp32 single-stranded DNA-binding domain-containing protein</fullName>
    </recommendedName>
</protein>
<feature type="region of interest" description="Disordered" evidence="1">
    <location>
        <begin position="191"/>
        <end position="224"/>
    </location>
</feature>
<accession>A0A0F9LQU1</accession>
<dbReference type="AlphaFoldDB" id="A0A0F9LQU1"/>